<evidence type="ECO:0000256" key="2">
    <source>
        <dbReference type="ARBA" id="ARBA00022475"/>
    </source>
</evidence>
<evidence type="ECO:0000256" key="4">
    <source>
        <dbReference type="ARBA" id="ARBA00022989"/>
    </source>
</evidence>
<dbReference type="GO" id="GO:0005886">
    <property type="term" value="C:plasma membrane"/>
    <property type="evidence" value="ECO:0007669"/>
    <property type="project" value="UniProtKB-SubCell"/>
</dbReference>
<dbReference type="PANTHER" id="PTHR30086:SF20">
    <property type="entry name" value="ARGININE EXPORTER PROTEIN ARGO-RELATED"/>
    <property type="match status" value="1"/>
</dbReference>
<proteinExistence type="predicted"/>
<feature type="transmembrane region" description="Helical" evidence="6">
    <location>
        <begin position="6"/>
        <end position="26"/>
    </location>
</feature>
<comment type="subcellular location">
    <subcellularLocation>
        <location evidence="1">Cell membrane</location>
        <topology evidence="1">Multi-pass membrane protein</topology>
    </subcellularLocation>
</comment>
<keyword evidence="2" id="KW-1003">Cell membrane</keyword>
<reference evidence="7 8" key="1">
    <citation type="journal article" date="2011" name="Stand. Genomic Sci.">
        <title>Complete genome sequence of Haliscomenobacter hydrossis type strain (O).</title>
        <authorList>
            <consortium name="US DOE Joint Genome Institute (JGI-PGF)"/>
            <person name="Daligault H."/>
            <person name="Lapidus A."/>
            <person name="Zeytun A."/>
            <person name="Nolan M."/>
            <person name="Lucas S."/>
            <person name="Del Rio T.G."/>
            <person name="Tice H."/>
            <person name="Cheng J.F."/>
            <person name="Tapia R."/>
            <person name="Han C."/>
            <person name="Goodwin L."/>
            <person name="Pitluck S."/>
            <person name="Liolios K."/>
            <person name="Pagani I."/>
            <person name="Ivanova N."/>
            <person name="Huntemann M."/>
            <person name="Mavromatis K."/>
            <person name="Mikhailova N."/>
            <person name="Pati A."/>
            <person name="Chen A."/>
            <person name="Palaniappan K."/>
            <person name="Land M."/>
            <person name="Hauser L."/>
            <person name="Brambilla E.M."/>
            <person name="Rohde M."/>
            <person name="Verbarg S."/>
            <person name="Goker M."/>
            <person name="Bristow J."/>
            <person name="Eisen J.A."/>
            <person name="Markowitz V."/>
            <person name="Hugenholtz P."/>
            <person name="Kyrpides N.C."/>
            <person name="Klenk H.P."/>
            <person name="Woyke T."/>
        </authorList>
    </citation>
    <scope>NUCLEOTIDE SEQUENCE [LARGE SCALE GENOMIC DNA]</scope>
    <source>
        <strain evidence="8">ATCC 27775 / DSM 1100 / LMG 10767 / O</strain>
    </source>
</reference>
<evidence type="ECO:0000256" key="5">
    <source>
        <dbReference type="ARBA" id="ARBA00023136"/>
    </source>
</evidence>
<feature type="transmembrane region" description="Helical" evidence="6">
    <location>
        <begin position="154"/>
        <end position="172"/>
    </location>
</feature>
<accession>F4L5F4</accession>
<evidence type="ECO:0000256" key="6">
    <source>
        <dbReference type="SAM" id="Phobius"/>
    </source>
</evidence>
<feature type="transmembrane region" description="Helical" evidence="6">
    <location>
        <begin position="71"/>
        <end position="94"/>
    </location>
</feature>
<dbReference type="Pfam" id="PF01810">
    <property type="entry name" value="LysE"/>
    <property type="match status" value="1"/>
</dbReference>
<keyword evidence="8" id="KW-1185">Reference proteome</keyword>
<feature type="transmembrane region" description="Helical" evidence="6">
    <location>
        <begin position="38"/>
        <end position="59"/>
    </location>
</feature>
<keyword evidence="4 6" id="KW-1133">Transmembrane helix</keyword>
<keyword evidence="3 6" id="KW-0812">Transmembrane</keyword>
<dbReference type="HOGENOM" id="CLU_081564_0_0_10"/>
<name>F4L5F4_HALH1</name>
<gene>
    <name evidence="7" type="ordered locus">Halhy_2954</name>
</gene>
<feature type="transmembrane region" description="Helical" evidence="6">
    <location>
        <begin position="115"/>
        <end position="134"/>
    </location>
</feature>
<evidence type="ECO:0000256" key="1">
    <source>
        <dbReference type="ARBA" id="ARBA00004651"/>
    </source>
</evidence>
<dbReference type="Proteomes" id="UP000008461">
    <property type="component" value="Chromosome"/>
</dbReference>
<keyword evidence="5 6" id="KW-0472">Membrane</keyword>
<protein>
    <submittedName>
        <fullName evidence="7">Lysine exporter protein (LYSE/YGGA)</fullName>
    </submittedName>
</protein>
<dbReference type="KEGG" id="hhy:Halhy_2954"/>
<feature type="transmembrane region" description="Helical" evidence="6">
    <location>
        <begin position="193"/>
        <end position="212"/>
    </location>
</feature>
<evidence type="ECO:0000256" key="3">
    <source>
        <dbReference type="ARBA" id="ARBA00022692"/>
    </source>
</evidence>
<dbReference type="PANTHER" id="PTHR30086">
    <property type="entry name" value="ARGININE EXPORTER PROTEIN ARGO"/>
    <property type="match status" value="1"/>
</dbReference>
<sequence length="213" mass="23191">MNMLFDGIKIGLILGFMIGPIFFALVQTSVEEGFRAGAMVALGIWLSDFLFVLAVYFGVSYLAEIVNTQSFTLILGIGGSILLAGFGLASLLTIPKGLLTNTVPEYKRSSSYPSLFVKGFLINTINPFTVFFWTSLMGTVVIKDGFDGNQASTFFGGVLGTIILTDLLKVILAKKIRYSLRPVHLLWLRRISGGALIVFGVVLLVRVLLLVGW</sequence>
<dbReference type="OrthoDB" id="679767at2"/>
<dbReference type="EMBL" id="CP002691">
    <property type="protein sequence ID" value="AEE50818.1"/>
    <property type="molecule type" value="Genomic_DNA"/>
</dbReference>
<dbReference type="InterPro" id="IPR001123">
    <property type="entry name" value="LeuE-type"/>
</dbReference>
<dbReference type="eggNOG" id="COG1280">
    <property type="taxonomic scope" value="Bacteria"/>
</dbReference>
<dbReference type="STRING" id="760192.Halhy_2954"/>
<evidence type="ECO:0000313" key="7">
    <source>
        <dbReference type="EMBL" id="AEE50818.1"/>
    </source>
</evidence>
<dbReference type="GO" id="GO:0015171">
    <property type="term" value="F:amino acid transmembrane transporter activity"/>
    <property type="evidence" value="ECO:0007669"/>
    <property type="project" value="TreeGrafter"/>
</dbReference>
<reference key="2">
    <citation type="submission" date="2011-04" db="EMBL/GenBank/DDBJ databases">
        <title>Complete sequence of chromosome of Haliscomenobacter hydrossis DSM 1100.</title>
        <authorList>
            <consortium name="US DOE Joint Genome Institute (JGI-PGF)"/>
            <person name="Lucas S."/>
            <person name="Han J."/>
            <person name="Lapidus A."/>
            <person name="Bruce D."/>
            <person name="Goodwin L."/>
            <person name="Pitluck S."/>
            <person name="Peters L."/>
            <person name="Kyrpides N."/>
            <person name="Mavromatis K."/>
            <person name="Ivanova N."/>
            <person name="Ovchinnikova G."/>
            <person name="Pagani I."/>
            <person name="Daligault H."/>
            <person name="Detter J.C."/>
            <person name="Han C."/>
            <person name="Land M."/>
            <person name="Hauser L."/>
            <person name="Markowitz V."/>
            <person name="Cheng J.-F."/>
            <person name="Hugenholtz P."/>
            <person name="Woyke T."/>
            <person name="Wu D."/>
            <person name="Verbarg S."/>
            <person name="Frueling A."/>
            <person name="Brambilla E."/>
            <person name="Klenk H.-P."/>
            <person name="Eisen J.A."/>
        </authorList>
    </citation>
    <scope>NUCLEOTIDE SEQUENCE</scope>
    <source>
        <strain>DSM 1100</strain>
    </source>
</reference>
<dbReference type="RefSeq" id="WP_013765361.1">
    <property type="nucleotide sequence ID" value="NC_015510.1"/>
</dbReference>
<organism evidence="7 8">
    <name type="scientific">Haliscomenobacter hydrossis (strain ATCC 27775 / DSM 1100 / LMG 10767 / O)</name>
    <dbReference type="NCBI Taxonomy" id="760192"/>
    <lineage>
        <taxon>Bacteria</taxon>
        <taxon>Pseudomonadati</taxon>
        <taxon>Bacteroidota</taxon>
        <taxon>Saprospiria</taxon>
        <taxon>Saprospirales</taxon>
        <taxon>Haliscomenobacteraceae</taxon>
        <taxon>Haliscomenobacter</taxon>
    </lineage>
</organism>
<evidence type="ECO:0000313" key="8">
    <source>
        <dbReference type="Proteomes" id="UP000008461"/>
    </source>
</evidence>
<dbReference type="AlphaFoldDB" id="F4L5F4"/>